<dbReference type="Proteomes" id="UP001597023">
    <property type="component" value="Unassembled WGS sequence"/>
</dbReference>
<reference evidence="3" key="1">
    <citation type="journal article" date="2019" name="Int. J. Syst. Evol. Microbiol.">
        <title>The Global Catalogue of Microorganisms (GCM) 10K type strain sequencing project: providing services to taxonomists for standard genome sequencing and annotation.</title>
        <authorList>
            <consortium name="The Broad Institute Genomics Platform"/>
            <consortium name="The Broad Institute Genome Sequencing Center for Infectious Disease"/>
            <person name="Wu L."/>
            <person name="Ma J."/>
        </authorList>
    </citation>
    <scope>NUCLEOTIDE SEQUENCE [LARGE SCALE GENOMIC DNA]</scope>
    <source>
        <strain evidence="3">CGMCC 4.7400</strain>
    </source>
</reference>
<feature type="region of interest" description="Disordered" evidence="1">
    <location>
        <begin position="1"/>
        <end position="20"/>
    </location>
</feature>
<accession>A0ABW2WIP6</accession>
<name>A0ABW2WIP6_9ACTN</name>
<evidence type="ECO:0000313" key="2">
    <source>
        <dbReference type="EMBL" id="MFD0319352.1"/>
    </source>
</evidence>
<proteinExistence type="predicted"/>
<keyword evidence="3" id="KW-1185">Reference proteome</keyword>
<protein>
    <submittedName>
        <fullName evidence="2">Uncharacterized protein</fullName>
    </submittedName>
</protein>
<gene>
    <name evidence="2" type="ORF">ACFQZ6_35090</name>
</gene>
<feature type="compositionally biased region" description="Polar residues" evidence="1">
    <location>
        <begin position="1"/>
        <end position="12"/>
    </location>
</feature>
<dbReference type="RefSeq" id="WP_381617850.1">
    <property type="nucleotide sequence ID" value="NZ_JBHTEB010000001.1"/>
</dbReference>
<dbReference type="EMBL" id="JBHTEB010000001">
    <property type="protein sequence ID" value="MFD0319352.1"/>
    <property type="molecule type" value="Genomic_DNA"/>
</dbReference>
<organism evidence="2 3">
    <name type="scientific">Streptomyces flavalbus</name>
    <dbReference type="NCBI Taxonomy" id="2665155"/>
    <lineage>
        <taxon>Bacteria</taxon>
        <taxon>Bacillati</taxon>
        <taxon>Actinomycetota</taxon>
        <taxon>Actinomycetes</taxon>
        <taxon>Kitasatosporales</taxon>
        <taxon>Streptomycetaceae</taxon>
        <taxon>Streptomyces</taxon>
    </lineage>
</organism>
<comment type="caution">
    <text evidence="2">The sequence shown here is derived from an EMBL/GenBank/DDBJ whole genome shotgun (WGS) entry which is preliminary data.</text>
</comment>
<evidence type="ECO:0000313" key="3">
    <source>
        <dbReference type="Proteomes" id="UP001597023"/>
    </source>
</evidence>
<sequence>MVASLQSASDQPDSPADPLATAVLAGYSDVRGVALRKAGRLPPERWKVLNATLEALLELDDSEEDQ</sequence>
<evidence type="ECO:0000256" key="1">
    <source>
        <dbReference type="SAM" id="MobiDB-lite"/>
    </source>
</evidence>